<dbReference type="SUPFAM" id="SSF53335">
    <property type="entry name" value="S-adenosyl-L-methionine-dependent methyltransferases"/>
    <property type="match status" value="1"/>
</dbReference>
<proteinExistence type="predicted"/>
<dbReference type="Gene3D" id="3.40.50.150">
    <property type="entry name" value="Vaccinia Virus protein VP39"/>
    <property type="match status" value="1"/>
</dbReference>
<dbReference type="EMBL" id="LAZR01006620">
    <property type="protein sequence ID" value="KKM90835.1"/>
    <property type="molecule type" value="Genomic_DNA"/>
</dbReference>
<evidence type="ECO:0000313" key="1">
    <source>
        <dbReference type="EMBL" id="KKM90835.1"/>
    </source>
</evidence>
<dbReference type="AlphaFoldDB" id="A0A0F9NPS4"/>
<sequence>MANLKPSLIKSCLCGRSNFIHFIHQSDSSQIPIRECLGCGIKHQLVHLNYEEYLQQYISDYSHFTGKDGGELISSERYLHDFKLAEIRYESYKPFLPTQSVLLDVGSSNGAFVDFMNQTGMCTARGLEICEEYNNRKVTYSGDFLDVELQDDAFDVITMHDILEHFVNPSDALLRCNRILRKDGILIIDFPDFFSRSGFHHWKVIEHLWMLRLKDLRWLLKNHGFKMIRIDKPIPSKFVLICGFGEEHE</sequence>
<name>A0A0F9NPS4_9ZZZZ</name>
<protein>
    <recommendedName>
        <fullName evidence="2">Methyltransferase type 11 domain-containing protein</fullName>
    </recommendedName>
</protein>
<accession>A0A0F9NPS4</accession>
<gene>
    <name evidence="1" type="ORF">LCGC14_1234650</name>
</gene>
<dbReference type="Pfam" id="PF13489">
    <property type="entry name" value="Methyltransf_23"/>
    <property type="match status" value="1"/>
</dbReference>
<evidence type="ECO:0008006" key="2">
    <source>
        <dbReference type="Google" id="ProtNLM"/>
    </source>
</evidence>
<reference evidence="1" key="1">
    <citation type="journal article" date="2015" name="Nature">
        <title>Complex archaea that bridge the gap between prokaryotes and eukaryotes.</title>
        <authorList>
            <person name="Spang A."/>
            <person name="Saw J.H."/>
            <person name="Jorgensen S.L."/>
            <person name="Zaremba-Niedzwiedzka K."/>
            <person name="Martijn J."/>
            <person name="Lind A.E."/>
            <person name="van Eijk R."/>
            <person name="Schleper C."/>
            <person name="Guy L."/>
            <person name="Ettema T.J."/>
        </authorList>
    </citation>
    <scope>NUCLEOTIDE SEQUENCE</scope>
</reference>
<comment type="caution">
    <text evidence="1">The sequence shown here is derived from an EMBL/GenBank/DDBJ whole genome shotgun (WGS) entry which is preliminary data.</text>
</comment>
<organism evidence="1">
    <name type="scientific">marine sediment metagenome</name>
    <dbReference type="NCBI Taxonomy" id="412755"/>
    <lineage>
        <taxon>unclassified sequences</taxon>
        <taxon>metagenomes</taxon>
        <taxon>ecological metagenomes</taxon>
    </lineage>
</organism>
<dbReference type="InterPro" id="IPR029063">
    <property type="entry name" value="SAM-dependent_MTases_sf"/>
</dbReference>
<dbReference type="CDD" id="cd02440">
    <property type="entry name" value="AdoMet_MTases"/>
    <property type="match status" value="1"/>
</dbReference>